<dbReference type="PANTHER" id="PTHR43372">
    <property type="entry name" value="FATTY-ACID AMIDE HYDROLASE"/>
    <property type="match status" value="1"/>
</dbReference>
<evidence type="ECO:0000259" key="1">
    <source>
        <dbReference type="Pfam" id="PF01425"/>
    </source>
</evidence>
<dbReference type="OrthoDB" id="6428749at2759"/>
<gene>
    <name evidence="2" type="primary">X975_04087</name>
    <name evidence="2" type="ORF">TNCT_647841</name>
</gene>
<dbReference type="Proteomes" id="UP000887116">
    <property type="component" value="Unassembled WGS sequence"/>
</dbReference>
<dbReference type="Gene3D" id="3.90.1300.10">
    <property type="entry name" value="Amidase signature (AS) domain"/>
    <property type="match status" value="1"/>
</dbReference>
<dbReference type="PANTHER" id="PTHR43372:SF4">
    <property type="entry name" value="FATTY-ACID AMIDE HYDROLASE 2"/>
    <property type="match status" value="1"/>
</dbReference>
<dbReference type="InterPro" id="IPR036928">
    <property type="entry name" value="AS_sf"/>
</dbReference>
<evidence type="ECO:0000313" key="2">
    <source>
        <dbReference type="EMBL" id="GFQ64671.1"/>
    </source>
</evidence>
<keyword evidence="2" id="KW-0378">Hydrolase</keyword>
<dbReference type="Pfam" id="PF01425">
    <property type="entry name" value="Amidase"/>
    <property type="match status" value="1"/>
</dbReference>
<dbReference type="SUPFAM" id="SSF75304">
    <property type="entry name" value="Amidase signature (AS) enzymes"/>
    <property type="match status" value="1"/>
</dbReference>
<dbReference type="AlphaFoldDB" id="A0A8X6K6Y0"/>
<sequence>MMIKCEEVIEAYIERINVVDPYINATVERSIDVALKEAKKVDSLVASGKYTKEQLAAEKPLLGVPFSVKLLLNVKGECKNSCLKLLIY</sequence>
<dbReference type="GO" id="GO:0012505">
    <property type="term" value="C:endomembrane system"/>
    <property type="evidence" value="ECO:0007669"/>
    <property type="project" value="TreeGrafter"/>
</dbReference>
<protein>
    <submittedName>
        <fullName evidence="2">Fatty-acid amide hydrolase 2</fullName>
    </submittedName>
</protein>
<evidence type="ECO:0000313" key="3">
    <source>
        <dbReference type="Proteomes" id="UP000887116"/>
    </source>
</evidence>
<dbReference type="InterPro" id="IPR052739">
    <property type="entry name" value="FAAH2"/>
</dbReference>
<keyword evidence="3" id="KW-1185">Reference proteome</keyword>
<organism evidence="2 3">
    <name type="scientific">Trichonephila clavata</name>
    <name type="common">Joro spider</name>
    <name type="synonym">Nephila clavata</name>
    <dbReference type="NCBI Taxonomy" id="2740835"/>
    <lineage>
        <taxon>Eukaryota</taxon>
        <taxon>Metazoa</taxon>
        <taxon>Ecdysozoa</taxon>
        <taxon>Arthropoda</taxon>
        <taxon>Chelicerata</taxon>
        <taxon>Arachnida</taxon>
        <taxon>Araneae</taxon>
        <taxon>Araneomorphae</taxon>
        <taxon>Entelegynae</taxon>
        <taxon>Araneoidea</taxon>
        <taxon>Nephilidae</taxon>
        <taxon>Trichonephila</taxon>
    </lineage>
</organism>
<name>A0A8X6K6Y0_TRICU</name>
<accession>A0A8X6K6Y0</accession>
<comment type="caution">
    <text evidence="2">The sequence shown here is derived from an EMBL/GenBank/DDBJ whole genome shotgun (WGS) entry which is preliminary data.</text>
</comment>
<dbReference type="GO" id="GO:0016787">
    <property type="term" value="F:hydrolase activity"/>
    <property type="evidence" value="ECO:0007669"/>
    <property type="project" value="UniProtKB-KW"/>
</dbReference>
<feature type="domain" description="Amidase" evidence="1">
    <location>
        <begin position="7"/>
        <end position="76"/>
    </location>
</feature>
<dbReference type="EMBL" id="BMAO01000137">
    <property type="protein sequence ID" value="GFQ64671.1"/>
    <property type="molecule type" value="Genomic_DNA"/>
</dbReference>
<reference evidence="2" key="1">
    <citation type="submission" date="2020-07" db="EMBL/GenBank/DDBJ databases">
        <title>Multicomponent nature underlies the extraordinary mechanical properties of spider dragline silk.</title>
        <authorList>
            <person name="Kono N."/>
            <person name="Nakamura H."/>
            <person name="Mori M."/>
            <person name="Yoshida Y."/>
            <person name="Ohtoshi R."/>
            <person name="Malay A.D."/>
            <person name="Moran D.A.P."/>
            <person name="Tomita M."/>
            <person name="Numata K."/>
            <person name="Arakawa K."/>
        </authorList>
    </citation>
    <scope>NUCLEOTIDE SEQUENCE</scope>
</reference>
<dbReference type="InterPro" id="IPR023631">
    <property type="entry name" value="Amidase_dom"/>
</dbReference>
<proteinExistence type="predicted"/>